<dbReference type="Proteomes" id="UP000679352">
    <property type="component" value="Plasmid p5"/>
</dbReference>
<keyword evidence="3" id="KW-1185">Reference proteome</keyword>
<dbReference type="AlphaFoldDB" id="A0A975PBX2"/>
<evidence type="ECO:0000313" key="3">
    <source>
        <dbReference type="Proteomes" id="UP000679352"/>
    </source>
</evidence>
<sequence>MAKQWTGAMALAASAVAAVAMAHNGAKGVVLERMNGMTAMRDTVAELAPMMQGAVPYDAFIVSEGAAVIASHAGETMLSLFPEGSLEGVTYAKPEIWSNWQDFAALAEEMRVYADALSEAAPNGLEPASALPADMAGMDHTGMAMPPVEETNPGFSVAELMGYAEKTADSPVSSGQADPASLAPTLSSLAADDLFTRISGTCSSCHAQFRAGKN</sequence>
<protein>
    <submittedName>
        <fullName evidence="2">Cytochrome c</fullName>
    </submittedName>
</protein>
<dbReference type="RefSeq" id="WP_215507483.1">
    <property type="nucleotide sequence ID" value="NZ_CP076366.1"/>
</dbReference>
<dbReference type="Gene3D" id="1.20.120.10">
    <property type="entry name" value="Cytochrome c/b562"/>
    <property type="match status" value="1"/>
</dbReference>
<name>A0A975PBX2_9RHOB</name>
<evidence type="ECO:0000256" key="1">
    <source>
        <dbReference type="SAM" id="SignalP"/>
    </source>
</evidence>
<gene>
    <name evidence="2" type="ORF">KM031_22125</name>
</gene>
<organism evidence="2 3">
    <name type="scientific">Gemmobacter fulvus</name>
    <dbReference type="NCBI Taxonomy" id="2840474"/>
    <lineage>
        <taxon>Bacteria</taxon>
        <taxon>Pseudomonadati</taxon>
        <taxon>Pseudomonadota</taxon>
        <taxon>Alphaproteobacteria</taxon>
        <taxon>Rhodobacterales</taxon>
        <taxon>Paracoccaceae</taxon>
        <taxon>Gemmobacter</taxon>
    </lineage>
</organism>
<dbReference type="GO" id="GO:0009055">
    <property type="term" value="F:electron transfer activity"/>
    <property type="evidence" value="ECO:0007669"/>
    <property type="project" value="InterPro"/>
</dbReference>
<evidence type="ECO:0000313" key="2">
    <source>
        <dbReference type="EMBL" id="QWK93147.1"/>
    </source>
</evidence>
<dbReference type="Pfam" id="PF01322">
    <property type="entry name" value="Cytochrom_C_2"/>
    <property type="match status" value="1"/>
</dbReference>
<dbReference type="InterPro" id="IPR002321">
    <property type="entry name" value="Cyt_c_II"/>
</dbReference>
<geneLocation type="plasmid" evidence="2 3">
    <name>p5</name>
</geneLocation>
<keyword evidence="2" id="KW-0614">Plasmid</keyword>
<accession>A0A975PBX2</accession>
<dbReference type="GO" id="GO:0022900">
    <property type="term" value="P:electron transport chain"/>
    <property type="evidence" value="ECO:0007669"/>
    <property type="project" value="InterPro"/>
</dbReference>
<feature type="chain" id="PRO_5038099623" evidence="1">
    <location>
        <begin position="23"/>
        <end position="214"/>
    </location>
</feature>
<dbReference type="GO" id="GO:0005506">
    <property type="term" value="F:iron ion binding"/>
    <property type="evidence" value="ECO:0007669"/>
    <property type="project" value="InterPro"/>
</dbReference>
<proteinExistence type="predicted"/>
<dbReference type="EMBL" id="CP076366">
    <property type="protein sequence ID" value="QWK93147.1"/>
    <property type="molecule type" value="Genomic_DNA"/>
</dbReference>
<keyword evidence="1" id="KW-0732">Signal</keyword>
<reference evidence="2" key="1">
    <citation type="submission" date="2021-06" db="EMBL/GenBank/DDBJ databases">
        <authorList>
            <person name="Lee C.-S."/>
            <person name="Jin L."/>
        </authorList>
    </citation>
    <scope>NUCLEOTIDE SEQUENCE</scope>
    <source>
        <strain evidence="2">Con5</strain>
        <plasmid evidence="2">p5</plasmid>
    </source>
</reference>
<feature type="signal peptide" evidence="1">
    <location>
        <begin position="1"/>
        <end position="22"/>
    </location>
</feature>
<dbReference type="GO" id="GO:0020037">
    <property type="term" value="F:heme binding"/>
    <property type="evidence" value="ECO:0007669"/>
    <property type="project" value="InterPro"/>
</dbReference>
<dbReference type="PROSITE" id="PS51009">
    <property type="entry name" value="CYTCII"/>
    <property type="match status" value="1"/>
</dbReference>
<dbReference type="InterPro" id="IPR010980">
    <property type="entry name" value="Cyt_c/b562"/>
</dbReference>
<dbReference type="SUPFAM" id="SSF47175">
    <property type="entry name" value="Cytochromes"/>
    <property type="match status" value="1"/>
</dbReference>
<dbReference type="KEGG" id="gfu:KM031_22125"/>